<evidence type="ECO:0000256" key="1">
    <source>
        <dbReference type="SAM" id="MobiDB-lite"/>
    </source>
</evidence>
<protein>
    <submittedName>
        <fullName evidence="2">Uncharacterized protein</fullName>
    </submittedName>
</protein>
<dbReference type="EMBL" id="LODT01000001">
    <property type="protein sequence ID" value="KYR03020.1"/>
    <property type="molecule type" value="Genomic_DNA"/>
</dbReference>
<feature type="region of interest" description="Disordered" evidence="1">
    <location>
        <begin position="63"/>
        <end position="82"/>
    </location>
</feature>
<organism evidence="2 3">
    <name type="scientific">Tieghemostelium lacteum</name>
    <name type="common">Slime mold</name>
    <name type="synonym">Dictyostelium lacteum</name>
    <dbReference type="NCBI Taxonomy" id="361077"/>
    <lineage>
        <taxon>Eukaryota</taxon>
        <taxon>Amoebozoa</taxon>
        <taxon>Evosea</taxon>
        <taxon>Eumycetozoa</taxon>
        <taxon>Dictyostelia</taxon>
        <taxon>Dictyosteliales</taxon>
        <taxon>Raperosteliaceae</taxon>
        <taxon>Tieghemostelium</taxon>
    </lineage>
</organism>
<name>A0A152A9X3_TIELA</name>
<sequence>MQRGFISTFKVASKAHNTFTKVTCSNLSKSTILSTPVLSQTSKSSISIATINNNINSVNSCSSSKPLSSSSPSSCPPNNTNTSKSSNIYSNLFKINSFQVISDDDDGS</sequence>
<gene>
    <name evidence="2" type="ORF">DLAC_00508</name>
</gene>
<keyword evidence="3" id="KW-1185">Reference proteome</keyword>
<dbReference type="Proteomes" id="UP000076078">
    <property type="component" value="Unassembled WGS sequence"/>
</dbReference>
<evidence type="ECO:0000313" key="2">
    <source>
        <dbReference type="EMBL" id="KYR03020.1"/>
    </source>
</evidence>
<comment type="caution">
    <text evidence="2">The sequence shown here is derived from an EMBL/GenBank/DDBJ whole genome shotgun (WGS) entry which is preliminary data.</text>
</comment>
<evidence type="ECO:0000313" key="3">
    <source>
        <dbReference type="Proteomes" id="UP000076078"/>
    </source>
</evidence>
<dbReference type="InParanoid" id="A0A152A9X3"/>
<accession>A0A152A9X3</accession>
<proteinExistence type="predicted"/>
<dbReference type="AlphaFoldDB" id="A0A152A9X3"/>
<reference evidence="2 3" key="1">
    <citation type="submission" date="2015-12" db="EMBL/GenBank/DDBJ databases">
        <title>Dictyostelia acquired genes for synthesis and detection of signals that induce cell-type specialization by lateral gene transfer from prokaryotes.</title>
        <authorList>
            <person name="Gloeckner G."/>
            <person name="Schaap P."/>
        </authorList>
    </citation>
    <scope>NUCLEOTIDE SEQUENCE [LARGE SCALE GENOMIC DNA]</scope>
    <source>
        <strain evidence="2 3">TK</strain>
    </source>
</reference>